<feature type="transmembrane region" description="Helical" evidence="1">
    <location>
        <begin position="85"/>
        <end position="106"/>
    </location>
</feature>
<feature type="transmembrane region" description="Helical" evidence="1">
    <location>
        <begin position="12"/>
        <end position="31"/>
    </location>
</feature>
<feature type="transmembrane region" description="Helical" evidence="1">
    <location>
        <begin position="112"/>
        <end position="131"/>
    </location>
</feature>
<evidence type="ECO:0000256" key="1">
    <source>
        <dbReference type="SAM" id="Phobius"/>
    </source>
</evidence>
<dbReference type="Proteomes" id="UP001302316">
    <property type="component" value="Unassembled WGS sequence"/>
</dbReference>
<comment type="caution">
    <text evidence="2">The sequence shown here is derived from an EMBL/GenBank/DDBJ whole genome shotgun (WGS) entry which is preliminary data.</text>
</comment>
<protein>
    <submittedName>
        <fullName evidence="2">Uncharacterized protein</fullName>
    </submittedName>
</protein>
<keyword evidence="1" id="KW-0472">Membrane</keyword>
<dbReference type="RefSeq" id="WP_346049754.1">
    <property type="nucleotide sequence ID" value="NZ_JAYGII010000002.1"/>
</dbReference>
<name>A0AAP6MKP2_9GAMM</name>
<dbReference type="EMBL" id="JAYGII010000002">
    <property type="protein sequence ID" value="MEA5444495.1"/>
    <property type="molecule type" value="Genomic_DNA"/>
</dbReference>
<keyword evidence="1" id="KW-1133">Transmembrane helix</keyword>
<evidence type="ECO:0000313" key="3">
    <source>
        <dbReference type="Proteomes" id="UP001302316"/>
    </source>
</evidence>
<keyword evidence="1" id="KW-0812">Transmembrane</keyword>
<dbReference type="AlphaFoldDB" id="A0AAP6MKP2"/>
<keyword evidence="3" id="KW-1185">Reference proteome</keyword>
<proteinExistence type="predicted"/>
<organism evidence="2 3">
    <name type="scientific">Natronospira elongata</name>
    <dbReference type="NCBI Taxonomy" id="3110268"/>
    <lineage>
        <taxon>Bacteria</taxon>
        <taxon>Pseudomonadati</taxon>
        <taxon>Pseudomonadota</taxon>
        <taxon>Gammaproteobacteria</taxon>
        <taxon>Natronospirales</taxon>
        <taxon>Natronospiraceae</taxon>
        <taxon>Natronospira</taxon>
    </lineage>
</organism>
<accession>A0AAP6MKP2</accession>
<sequence length="158" mass="16800">MDSLGNDSYGKRLAGLIVVALVLTLLSWMSLTATVATIDSPVVLTAFAVGSLSTLFAIAAFVIFFSRVREDKDAPSQGLPPKRRFIALAVAVAFGCGLYLIGVSGVTGNQALFLSLWWVLPALIAPASLIVQNRQYINIFGWACIGLLLLGLILANVF</sequence>
<feature type="transmembrane region" description="Helical" evidence="1">
    <location>
        <begin position="136"/>
        <end position="155"/>
    </location>
</feature>
<feature type="transmembrane region" description="Helical" evidence="1">
    <location>
        <begin position="43"/>
        <end position="65"/>
    </location>
</feature>
<reference evidence="2 3" key="1">
    <citation type="submission" date="2023-12" db="EMBL/GenBank/DDBJ databases">
        <title>Whole-genome sequencing of halo(alkali)philic microorganisms from hypersaline lakes.</title>
        <authorList>
            <person name="Sorokin D.Y."/>
            <person name="Merkel A.Y."/>
            <person name="Messina E."/>
            <person name="Yakimov M."/>
        </authorList>
    </citation>
    <scope>NUCLEOTIDE SEQUENCE [LARGE SCALE GENOMIC DNA]</scope>
    <source>
        <strain evidence="2 3">AB-CW1</strain>
    </source>
</reference>
<gene>
    <name evidence="2" type="ORF">VCB98_01505</name>
</gene>
<evidence type="ECO:0000313" key="2">
    <source>
        <dbReference type="EMBL" id="MEA5444495.1"/>
    </source>
</evidence>